<protein>
    <recommendedName>
        <fullName evidence="4">DUF4440 domain-containing protein</fullName>
    </recommendedName>
</protein>
<feature type="signal peptide" evidence="1">
    <location>
        <begin position="1"/>
        <end position="23"/>
    </location>
</feature>
<dbReference type="Proteomes" id="UP001371218">
    <property type="component" value="Unassembled WGS sequence"/>
</dbReference>
<evidence type="ECO:0000313" key="2">
    <source>
        <dbReference type="EMBL" id="MEK8031806.1"/>
    </source>
</evidence>
<sequence length="168" mass="18245">MMRVDCWALAVAGALLLSSAAGAAEPAGDPPPRQRVVTMTRFVKIFNDHEYDLIDAVRAGDKGNLDRLVAADFEQRNAASPAVPVPRDEWMQANELKAPGQALVTELAVHDRGELAIASFRMKLKERDLFIVDVWRRKGADAYELITRYASPIPGAAPAAPAAPNGKR</sequence>
<comment type="caution">
    <text evidence="2">The sequence shown here is derived from an EMBL/GenBank/DDBJ whole genome shotgun (WGS) entry which is preliminary data.</text>
</comment>
<organism evidence="2 3">
    <name type="scientific">Ideonella lacteola</name>
    <dbReference type="NCBI Taxonomy" id="2984193"/>
    <lineage>
        <taxon>Bacteria</taxon>
        <taxon>Pseudomonadati</taxon>
        <taxon>Pseudomonadota</taxon>
        <taxon>Betaproteobacteria</taxon>
        <taxon>Burkholderiales</taxon>
        <taxon>Sphaerotilaceae</taxon>
        <taxon>Ideonella</taxon>
    </lineage>
</organism>
<feature type="chain" id="PRO_5046276825" description="DUF4440 domain-containing protein" evidence="1">
    <location>
        <begin position="24"/>
        <end position="168"/>
    </location>
</feature>
<dbReference type="EMBL" id="JBBUTG010000006">
    <property type="protein sequence ID" value="MEK8031806.1"/>
    <property type="molecule type" value="Genomic_DNA"/>
</dbReference>
<dbReference type="RefSeq" id="WP_341426190.1">
    <property type="nucleotide sequence ID" value="NZ_JBBUTG010000006.1"/>
</dbReference>
<name>A0ABU9BPL2_9BURK</name>
<accession>A0ABU9BPL2</accession>
<reference evidence="2 3" key="1">
    <citation type="submission" date="2024-04" db="EMBL/GenBank/DDBJ databases">
        <title>Novel species of the genus Ideonella isolated from streams.</title>
        <authorList>
            <person name="Lu H."/>
        </authorList>
    </citation>
    <scope>NUCLEOTIDE SEQUENCE [LARGE SCALE GENOMIC DNA]</scope>
    <source>
        <strain evidence="2 3">DXS29W</strain>
    </source>
</reference>
<evidence type="ECO:0008006" key="4">
    <source>
        <dbReference type="Google" id="ProtNLM"/>
    </source>
</evidence>
<keyword evidence="3" id="KW-1185">Reference proteome</keyword>
<evidence type="ECO:0000256" key="1">
    <source>
        <dbReference type="SAM" id="SignalP"/>
    </source>
</evidence>
<evidence type="ECO:0000313" key="3">
    <source>
        <dbReference type="Proteomes" id="UP001371218"/>
    </source>
</evidence>
<proteinExistence type="predicted"/>
<keyword evidence="1" id="KW-0732">Signal</keyword>
<gene>
    <name evidence="2" type="ORF">AACH06_13345</name>
</gene>